<dbReference type="Pfam" id="PF13410">
    <property type="entry name" value="GST_C_2"/>
    <property type="match status" value="1"/>
</dbReference>
<dbReference type="Proteomes" id="UP000886042">
    <property type="component" value="Unassembled WGS sequence"/>
</dbReference>
<dbReference type="InterPro" id="IPR004045">
    <property type="entry name" value="Glutathione_S-Trfase_N"/>
</dbReference>
<dbReference type="AlphaFoldDB" id="A0A7C3C133"/>
<evidence type="ECO:0000259" key="1">
    <source>
        <dbReference type="Pfam" id="PF13417"/>
    </source>
</evidence>
<dbReference type="SUPFAM" id="SSF47616">
    <property type="entry name" value="GST C-terminal domain-like"/>
    <property type="match status" value="1"/>
</dbReference>
<feature type="domain" description="GST N-terminal" evidence="1">
    <location>
        <begin position="1"/>
        <end position="63"/>
    </location>
</feature>
<feature type="non-terminal residue" evidence="2">
    <location>
        <position position="1"/>
    </location>
</feature>
<proteinExistence type="predicted"/>
<dbReference type="InterPro" id="IPR036249">
    <property type="entry name" value="Thioredoxin-like_sf"/>
</dbReference>
<reference evidence="2" key="1">
    <citation type="journal article" date="2020" name="mSystems">
        <title>Genome- and Community-Level Interaction Insights into Carbon Utilization and Element Cycling Functions of Hydrothermarchaeota in Hydrothermal Sediment.</title>
        <authorList>
            <person name="Zhou Z."/>
            <person name="Liu Y."/>
            <person name="Xu W."/>
            <person name="Pan J."/>
            <person name="Luo Z.H."/>
            <person name="Li M."/>
        </authorList>
    </citation>
    <scope>NUCLEOTIDE SEQUENCE [LARGE SCALE GENOMIC DNA]</scope>
    <source>
        <strain evidence="2">HyVt-489</strain>
    </source>
</reference>
<dbReference type="Gene3D" id="3.40.30.10">
    <property type="entry name" value="Glutaredoxin"/>
    <property type="match status" value="1"/>
</dbReference>
<dbReference type="SUPFAM" id="SSF52833">
    <property type="entry name" value="Thioredoxin-like"/>
    <property type="match status" value="1"/>
</dbReference>
<sequence length="347" mass="38795">KARGYLRWKNIPYVEVPCSVSVYEKELVPRVGYPIVPVIVTPDDKTVQDTTDIIDYLEAHEPGASVYPDTPVQKLAALIFELFGDEYLVIAAMHYRWAYNKDYAWGEFGKALFPELSGEAQLEAGKERAAKFMAFLPMLGITENSVAAIEQGYEKFLRAFNAHLAQHPFLFGTRPSIGDYGLLGPLYAHNYRDPASGEMMEKIAPRVADWCRRTHTPQHPLTGDFLADDAIPETLLPVLELFSSEQLPLLMDTYTHLEAWAKNQYSGTEIPRAIGVHKIKIQGTEADRAVIPYSLWMLQRVSDHLNGLSGADKQAADALLRKIGADSLIGFTPSVRVARKNFKTVLA</sequence>
<dbReference type="Gene3D" id="1.20.1050.10">
    <property type="match status" value="1"/>
</dbReference>
<organism evidence="2">
    <name type="scientific">Hellea balneolensis</name>
    <dbReference type="NCBI Taxonomy" id="287478"/>
    <lineage>
        <taxon>Bacteria</taxon>
        <taxon>Pseudomonadati</taxon>
        <taxon>Pseudomonadota</taxon>
        <taxon>Alphaproteobacteria</taxon>
        <taxon>Maricaulales</taxon>
        <taxon>Robiginitomaculaceae</taxon>
        <taxon>Hellea</taxon>
    </lineage>
</organism>
<comment type="caution">
    <text evidence="2">The sequence shown here is derived from an EMBL/GenBank/DDBJ whole genome shotgun (WGS) entry which is preliminary data.</text>
</comment>
<name>A0A7C3C133_9PROT</name>
<dbReference type="PANTHER" id="PTHR12289:SF67">
    <property type="match status" value="1"/>
</dbReference>
<dbReference type="PANTHER" id="PTHR12289">
    <property type="entry name" value="METAXIN RELATED"/>
    <property type="match status" value="1"/>
</dbReference>
<dbReference type="InterPro" id="IPR036282">
    <property type="entry name" value="Glutathione-S-Trfase_C_sf"/>
</dbReference>
<dbReference type="InterPro" id="IPR050931">
    <property type="entry name" value="Mito_Protein_Transport_Metaxin"/>
</dbReference>
<accession>A0A7C3C133</accession>
<dbReference type="EMBL" id="DRMN01000077">
    <property type="protein sequence ID" value="HFB54499.1"/>
    <property type="molecule type" value="Genomic_DNA"/>
</dbReference>
<dbReference type="Pfam" id="PF13417">
    <property type="entry name" value="GST_N_3"/>
    <property type="match status" value="1"/>
</dbReference>
<evidence type="ECO:0000313" key="2">
    <source>
        <dbReference type="EMBL" id="HFB54499.1"/>
    </source>
</evidence>
<protein>
    <submittedName>
        <fullName evidence="2">Glutathione S-transferase</fullName>
    </submittedName>
</protein>
<dbReference type="GO" id="GO:0005737">
    <property type="term" value="C:cytoplasm"/>
    <property type="evidence" value="ECO:0007669"/>
    <property type="project" value="TreeGrafter"/>
</dbReference>
<gene>
    <name evidence="2" type="ORF">ENJ46_01125</name>
</gene>